<evidence type="ECO:0000313" key="7">
    <source>
        <dbReference type="Proteomes" id="UP000295280"/>
    </source>
</evidence>
<organism evidence="6 7">
    <name type="scientific">Macrococcus carouselicus</name>
    <dbReference type="NCBI Taxonomy" id="69969"/>
    <lineage>
        <taxon>Bacteria</taxon>
        <taxon>Bacillati</taxon>
        <taxon>Bacillota</taxon>
        <taxon>Bacilli</taxon>
        <taxon>Bacillales</taxon>
        <taxon>Staphylococcaceae</taxon>
        <taxon>Macrococcus</taxon>
    </lineage>
</organism>
<dbReference type="SUPFAM" id="SSF50199">
    <property type="entry name" value="Staphylococcal nuclease"/>
    <property type="match status" value="1"/>
</dbReference>
<evidence type="ECO:0000313" key="6">
    <source>
        <dbReference type="EMBL" id="TDM04747.1"/>
    </source>
</evidence>
<dbReference type="GO" id="GO:0004519">
    <property type="term" value="F:endonuclease activity"/>
    <property type="evidence" value="ECO:0007669"/>
    <property type="project" value="UniProtKB-KW"/>
</dbReference>
<dbReference type="SMART" id="SM00894">
    <property type="entry name" value="Excalibur"/>
    <property type="match status" value="1"/>
</dbReference>
<keyword evidence="3" id="KW-0378">Hydrolase</keyword>
<dbReference type="Gene3D" id="2.40.50.90">
    <property type="match status" value="1"/>
</dbReference>
<name>A0A9Q8FRF0_9STAP</name>
<dbReference type="Pfam" id="PF00565">
    <property type="entry name" value="SNase"/>
    <property type="match status" value="1"/>
</dbReference>
<dbReference type="InterPro" id="IPR016071">
    <property type="entry name" value="Staphylococal_nuclease_OB-fold"/>
</dbReference>
<keyword evidence="2" id="KW-0255">Endonuclease</keyword>
<dbReference type="CDD" id="cd00175">
    <property type="entry name" value="SNc"/>
    <property type="match status" value="1"/>
</dbReference>
<gene>
    <name evidence="6" type="ORF">ERX40_05425</name>
</gene>
<evidence type="ECO:0000256" key="2">
    <source>
        <dbReference type="ARBA" id="ARBA00022759"/>
    </source>
</evidence>
<feature type="compositionally biased region" description="Basic and acidic residues" evidence="4">
    <location>
        <begin position="217"/>
        <end position="234"/>
    </location>
</feature>
<feature type="region of interest" description="Disordered" evidence="4">
    <location>
        <begin position="212"/>
        <end position="234"/>
    </location>
</feature>
<dbReference type="Proteomes" id="UP000295280">
    <property type="component" value="Unassembled WGS sequence"/>
</dbReference>
<evidence type="ECO:0000256" key="1">
    <source>
        <dbReference type="ARBA" id="ARBA00022722"/>
    </source>
</evidence>
<feature type="domain" description="TNase-like" evidence="5">
    <location>
        <begin position="28"/>
        <end position="152"/>
    </location>
</feature>
<evidence type="ECO:0000256" key="3">
    <source>
        <dbReference type="ARBA" id="ARBA00022801"/>
    </source>
</evidence>
<dbReference type="EMBL" id="SCWD01000001">
    <property type="protein sequence ID" value="TDM04747.1"/>
    <property type="molecule type" value="Genomic_DNA"/>
</dbReference>
<comment type="caution">
    <text evidence="6">The sequence shown here is derived from an EMBL/GenBank/DDBJ whole genome shotgun (WGS) entry which is preliminary data.</text>
</comment>
<evidence type="ECO:0000256" key="4">
    <source>
        <dbReference type="SAM" id="MobiDB-lite"/>
    </source>
</evidence>
<dbReference type="OrthoDB" id="4376109at2"/>
<keyword evidence="7" id="KW-1185">Reference proteome</keyword>
<dbReference type="PANTHER" id="PTHR12302:SF3">
    <property type="entry name" value="SERINE_THREONINE-PROTEIN KINASE 31"/>
    <property type="match status" value="1"/>
</dbReference>
<dbReference type="GO" id="GO:0016787">
    <property type="term" value="F:hydrolase activity"/>
    <property type="evidence" value="ECO:0007669"/>
    <property type="project" value="UniProtKB-KW"/>
</dbReference>
<sequence length="234" mass="25999">MTTEKPTTEAPIKKGTTDHIPVTFAKHVDGDTAYFNIDGEEKKFRFLLIDTPETKHPRTGVQPFGPEASQRTHELLANASNIEVEYDIGEKADHYGRQLVYVYVDGQMLNKILVREGLAQVNYVYPPNTRHLSQLKEAENQAKAEQIGIWSLAIPFDEATTEAPVVTESPVITEEPTVQEPQNFTTPPAQGAAEVFANCTELKAVYPGGVSQGHPAYQDKMDRDHDGYACEPSR</sequence>
<dbReference type="AlphaFoldDB" id="A0A9Q8FRF0"/>
<dbReference type="PANTHER" id="PTHR12302">
    <property type="entry name" value="EBNA2 BINDING PROTEIN P100"/>
    <property type="match status" value="1"/>
</dbReference>
<reference evidence="6 7" key="1">
    <citation type="submission" date="2019-01" db="EMBL/GenBank/DDBJ databases">
        <title>Draft genome sequences of the type strains of six Macrococcus species.</title>
        <authorList>
            <person name="Mazhar S."/>
            <person name="Altermann E."/>
            <person name="Hill C."/>
            <person name="Mcauliffe O."/>
        </authorList>
    </citation>
    <scope>NUCLEOTIDE SEQUENCE [LARGE SCALE GENOMIC DNA]</scope>
    <source>
        <strain evidence="6 7">ATCC 51828</strain>
    </source>
</reference>
<accession>A0A9Q8FRF0</accession>
<dbReference type="InterPro" id="IPR035437">
    <property type="entry name" value="SNase_OB-fold_sf"/>
</dbReference>
<evidence type="ECO:0000259" key="5">
    <source>
        <dbReference type="PROSITE" id="PS50830"/>
    </source>
</evidence>
<dbReference type="PROSITE" id="PS50830">
    <property type="entry name" value="TNASE_3"/>
    <property type="match status" value="1"/>
</dbReference>
<proteinExistence type="predicted"/>
<protein>
    <submittedName>
        <fullName evidence="6">Thermonuclease</fullName>
    </submittedName>
</protein>
<keyword evidence="1" id="KW-0540">Nuclease</keyword>
<dbReference type="InterPro" id="IPR008613">
    <property type="entry name" value="Excalibur_Ca-bd_domain"/>
</dbReference>
<dbReference type="SMART" id="SM00318">
    <property type="entry name" value="SNc"/>
    <property type="match status" value="1"/>
</dbReference>
<dbReference type="Pfam" id="PF05901">
    <property type="entry name" value="Excalibur"/>
    <property type="match status" value="1"/>
</dbReference>